<dbReference type="SUPFAM" id="SSF158791">
    <property type="entry name" value="MgtE N-terminal domain-like"/>
    <property type="match status" value="1"/>
</dbReference>
<comment type="caution">
    <text evidence="1">The sequence shown here is derived from an EMBL/GenBank/DDBJ whole genome shotgun (WGS) entry which is preliminary data.</text>
</comment>
<dbReference type="EMBL" id="JAIWYP010000003">
    <property type="protein sequence ID" value="KAH3854507.1"/>
    <property type="molecule type" value="Genomic_DNA"/>
</dbReference>
<name>A0A9D4R5C3_DREPO</name>
<protein>
    <submittedName>
        <fullName evidence="1">Uncharacterized protein</fullName>
    </submittedName>
</protein>
<reference evidence="1" key="2">
    <citation type="submission" date="2020-11" db="EMBL/GenBank/DDBJ databases">
        <authorList>
            <person name="McCartney M.A."/>
            <person name="Auch B."/>
            <person name="Kono T."/>
            <person name="Mallez S."/>
            <person name="Becker A."/>
            <person name="Gohl D.M."/>
            <person name="Silverstein K.A.T."/>
            <person name="Koren S."/>
            <person name="Bechman K.B."/>
            <person name="Herman A."/>
            <person name="Abrahante J.E."/>
            <person name="Garbe J."/>
        </authorList>
    </citation>
    <scope>NUCLEOTIDE SEQUENCE</scope>
    <source>
        <strain evidence="1">Duluth1</strain>
        <tissue evidence="1">Whole animal</tissue>
    </source>
</reference>
<evidence type="ECO:0000313" key="2">
    <source>
        <dbReference type="Proteomes" id="UP000828390"/>
    </source>
</evidence>
<dbReference type="Proteomes" id="UP000828390">
    <property type="component" value="Unassembled WGS sequence"/>
</dbReference>
<gene>
    <name evidence="1" type="ORF">DPMN_097050</name>
</gene>
<keyword evidence="2" id="KW-1185">Reference proteome</keyword>
<accession>A0A9D4R5C3</accession>
<organism evidence="1 2">
    <name type="scientific">Dreissena polymorpha</name>
    <name type="common">Zebra mussel</name>
    <name type="synonym">Mytilus polymorpha</name>
    <dbReference type="NCBI Taxonomy" id="45954"/>
    <lineage>
        <taxon>Eukaryota</taxon>
        <taxon>Metazoa</taxon>
        <taxon>Spiralia</taxon>
        <taxon>Lophotrochozoa</taxon>
        <taxon>Mollusca</taxon>
        <taxon>Bivalvia</taxon>
        <taxon>Autobranchia</taxon>
        <taxon>Heteroconchia</taxon>
        <taxon>Euheterodonta</taxon>
        <taxon>Imparidentia</taxon>
        <taxon>Neoheterodontei</taxon>
        <taxon>Myida</taxon>
        <taxon>Dreissenoidea</taxon>
        <taxon>Dreissenidae</taxon>
        <taxon>Dreissena</taxon>
    </lineage>
</organism>
<evidence type="ECO:0000313" key="1">
    <source>
        <dbReference type="EMBL" id="KAH3854507.1"/>
    </source>
</evidence>
<proteinExistence type="predicted"/>
<dbReference type="AlphaFoldDB" id="A0A9D4R5C3"/>
<reference evidence="1" key="1">
    <citation type="journal article" date="2019" name="bioRxiv">
        <title>The Genome of the Zebra Mussel, Dreissena polymorpha: A Resource for Invasive Species Research.</title>
        <authorList>
            <person name="McCartney M.A."/>
            <person name="Auch B."/>
            <person name="Kono T."/>
            <person name="Mallez S."/>
            <person name="Zhang Y."/>
            <person name="Obille A."/>
            <person name="Becker A."/>
            <person name="Abrahante J.E."/>
            <person name="Garbe J."/>
            <person name="Badalamenti J.P."/>
            <person name="Herman A."/>
            <person name="Mangelson H."/>
            <person name="Liachko I."/>
            <person name="Sullivan S."/>
            <person name="Sone E.D."/>
            <person name="Koren S."/>
            <person name="Silverstein K.A.T."/>
            <person name="Beckman K.B."/>
            <person name="Gohl D.M."/>
        </authorList>
    </citation>
    <scope>NUCLEOTIDE SEQUENCE</scope>
    <source>
        <strain evidence="1">Duluth1</strain>
        <tissue evidence="1">Whole animal</tissue>
    </source>
</reference>
<sequence length="161" mass="18192">MLGIGLSVERHGLWEALHGLNINSLWEALHGLNIHTLWEALHGLNINTLWEALHGLNINTLLEALHGLNINTLLEALHGLNINTLYLNLRYETTVFEVQNMSMSQSLSLLAHLEMLLIERKFDDPCLWEALHSLNIKDLHVATEFGCFEVFVDVIIVAPTT</sequence>